<keyword evidence="2" id="KW-1185">Reference proteome</keyword>
<dbReference type="EMBL" id="SMMG02000010">
    <property type="protein sequence ID" value="KAA3459172.1"/>
    <property type="molecule type" value="Genomic_DNA"/>
</dbReference>
<proteinExistence type="predicted"/>
<organism evidence="1 2">
    <name type="scientific">Gossypium australe</name>
    <dbReference type="NCBI Taxonomy" id="47621"/>
    <lineage>
        <taxon>Eukaryota</taxon>
        <taxon>Viridiplantae</taxon>
        <taxon>Streptophyta</taxon>
        <taxon>Embryophyta</taxon>
        <taxon>Tracheophyta</taxon>
        <taxon>Spermatophyta</taxon>
        <taxon>Magnoliopsida</taxon>
        <taxon>eudicotyledons</taxon>
        <taxon>Gunneridae</taxon>
        <taxon>Pentapetalae</taxon>
        <taxon>rosids</taxon>
        <taxon>malvids</taxon>
        <taxon>Malvales</taxon>
        <taxon>Malvaceae</taxon>
        <taxon>Malvoideae</taxon>
        <taxon>Gossypium</taxon>
    </lineage>
</organism>
<gene>
    <name evidence="1" type="ORF">EPI10_013689</name>
</gene>
<sequence>MVYREKERSIIRKCKGREDLKCPNPMCGYDTVLSLNFTITSNVQVTLHDIIMAVYGTLFEAEHRSTFYIPYWKIPLARWVVPRQRKFHNDLKIINDCLDGLIRNAKDSRQEADVEKLQQRDYLNIKVQLHPHRSVL</sequence>
<name>A0A5B6USY6_9ROSI</name>
<protein>
    <submittedName>
        <fullName evidence="1">Cytochrome P450 97B2, chloroplastic isoform X1</fullName>
    </submittedName>
</protein>
<comment type="caution">
    <text evidence="1">The sequence shown here is derived from an EMBL/GenBank/DDBJ whole genome shotgun (WGS) entry which is preliminary data.</text>
</comment>
<accession>A0A5B6USY6</accession>
<reference evidence="2" key="1">
    <citation type="journal article" date="2019" name="Plant Biotechnol. J.">
        <title>Genome sequencing of the Australian wild diploid species Gossypium australe highlights disease resistance and delayed gland morphogenesis.</title>
        <authorList>
            <person name="Cai Y."/>
            <person name="Cai X."/>
            <person name="Wang Q."/>
            <person name="Wang P."/>
            <person name="Zhang Y."/>
            <person name="Cai C."/>
            <person name="Xu Y."/>
            <person name="Wang K."/>
            <person name="Zhou Z."/>
            <person name="Wang C."/>
            <person name="Geng S."/>
            <person name="Li B."/>
            <person name="Dong Q."/>
            <person name="Hou Y."/>
            <person name="Wang H."/>
            <person name="Ai P."/>
            <person name="Liu Z."/>
            <person name="Yi F."/>
            <person name="Sun M."/>
            <person name="An G."/>
            <person name="Cheng J."/>
            <person name="Zhang Y."/>
            <person name="Shi Q."/>
            <person name="Xie Y."/>
            <person name="Shi X."/>
            <person name="Chang Y."/>
            <person name="Huang F."/>
            <person name="Chen Y."/>
            <person name="Hong S."/>
            <person name="Mi L."/>
            <person name="Sun Q."/>
            <person name="Zhang L."/>
            <person name="Zhou B."/>
            <person name="Peng R."/>
            <person name="Zhang X."/>
            <person name="Liu F."/>
        </authorList>
    </citation>
    <scope>NUCLEOTIDE SEQUENCE [LARGE SCALE GENOMIC DNA]</scope>
    <source>
        <strain evidence="2">cv. PA1801</strain>
    </source>
</reference>
<evidence type="ECO:0000313" key="1">
    <source>
        <dbReference type="EMBL" id="KAA3459172.1"/>
    </source>
</evidence>
<dbReference type="Proteomes" id="UP000325315">
    <property type="component" value="Unassembled WGS sequence"/>
</dbReference>
<evidence type="ECO:0000313" key="2">
    <source>
        <dbReference type="Proteomes" id="UP000325315"/>
    </source>
</evidence>
<dbReference type="AlphaFoldDB" id="A0A5B6USY6"/>
<dbReference type="OrthoDB" id="1470350at2759"/>